<dbReference type="PANTHER" id="PTHR36451:SF1">
    <property type="entry name" value="OMEGA-HYDROXY-BETA-DIHYDROMENAQUINONE-9 SULFOTRANSFERASE STF3"/>
    <property type="match status" value="1"/>
</dbReference>
<dbReference type="RefSeq" id="WP_093027264.1">
    <property type="nucleotide sequence ID" value="NZ_FMZV01000001.1"/>
</dbReference>
<dbReference type="Pfam" id="PF13469">
    <property type="entry name" value="Sulfotransfer_3"/>
    <property type="match status" value="1"/>
</dbReference>
<reference evidence="2" key="1">
    <citation type="submission" date="2016-10" db="EMBL/GenBank/DDBJ databases">
        <authorList>
            <person name="Varghese N."/>
            <person name="Submissions S."/>
        </authorList>
    </citation>
    <scope>NUCLEOTIDE SEQUENCE [LARGE SCALE GENOMIC DNA]</scope>
    <source>
        <strain evidence="2">CGMCC 1.9108</strain>
    </source>
</reference>
<dbReference type="InterPro" id="IPR027417">
    <property type="entry name" value="P-loop_NTPase"/>
</dbReference>
<protein>
    <submittedName>
        <fullName evidence="1">Sulfotransferase family protein</fullName>
    </submittedName>
</protein>
<keyword evidence="2" id="KW-1185">Reference proteome</keyword>
<dbReference type="SUPFAM" id="SSF52540">
    <property type="entry name" value="P-loop containing nucleoside triphosphate hydrolases"/>
    <property type="match status" value="1"/>
</dbReference>
<dbReference type="STRING" id="639004.SAMN04488239_101471"/>
<accession>A0A1G6JYL4</accession>
<dbReference type="AlphaFoldDB" id="A0A1G6JYL4"/>
<dbReference type="OrthoDB" id="7840040at2"/>
<dbReference type="EMBL" id="FMZV01000001">
    <property type="protein sequence ID" value="SDC23804.1"/>
    <property type="molecule type" value="Genomic_DNA"/>
</dbReference>
<gene>
    <name evidence="1" type="ORF">SAMN04488239_101471</name>
</gene>
<dbReference type="GO" id="GO:0016740">
    <property type="term" value="F:transferase activity"/>
    <property type="evidence" value="ECO:0007669"/>
    <property type="project" value="UniProtKB-KW"/>
</dbReference>
<keyword evidence="1" id="KW-0808">Transferase</keyword>
<dbReference type="Proteomes" id="UP000199628">
    <property type="component" value="Unassembled WGS sequence"/>
</dbReference>
<dbReference type="InterPro" id="IPR052736">
    <property type="entry name" value="Stf3_sulfotransferase"/>
</dbReference>
<evidence type="ECO:0000313" key="2">
    <source>
        <dbReference type="Proteomes" id="UP000199628"/>
    </source>
</evidence>
<sequence length="338" mass="37911">MEEDANLNPYGRMMAAGVIKAQLVNRLLLQRARAQGQTRADLLAPIIVTGLPRTGTTFLHRLLAADPAHASLPYWQVRRPIPLNPQDTPEARLTEATAFLEVRRALTPELDGIHLIRPESPEECFWMTAQSMVSRLYWNLAPVHGYQRWVSRADKTAKYADYADQLRYLQGVYPGQRLVLKAPDHNDGIAELLAALPEAKVIITHRDMIEQMGSYFSLGRTTRILAVNAPDPAREAETIVDMTDVSLAKMDAVRSTHPDRILDVRYTDMMADPLATVERIYGFCGLSLAETRRAAIAQHHANNPKGKHGEHAYSLAEFGLDDEWVRARYAAYSATFVN</sequence>
<organism evidence="1 2">
    <name type="scientific">Ruegeria marina</name>
    <dbReference type="NCBI Taxonomy" id="639004"/>
    <lineage>
        <taxon>Bacteria</taxon>
        <taxon>Pseudomonadati</taxon>
        <taxon>Pseudomonadota</taxon>
        <taxon>Alphaproteobacteria</taxon>
        <taxon>Rhodobacterales</taxon>
        <taxon>Roseobacteraceae</taxon>
        <taxon>Ruegeria</taxon>
    </lineage>
</organism>
<evidence type="ECO:0000313" key="1">
    <source>
        <dbReference type="EMBL" id="SDC23804.1"/>
    </source>
</evidence>
<dbReference type="Gene3D" id="3.40.50.300">
    <property type="entry name" value="P-loop containing nucleotide triphosphate hydrolases"/>
    <property type="match status" value="1"/>
</dbReference>
<dbReference type="PANTHER" id="PTHR36451">
    <property type="entry name" value="PAPS-DEPENDENT SULFOTRANSFERASE STF3"/>
    <property type="match status" value="1"/>
</dbReference>
<name>A0A1G6JYL4_9RHOB</name>
<proteinExistence type="predicted"/>